<gene>
    <name evidence="2" type="ORF">K4G66_24840</name>
</gene>
<dbReference type="PROSITE" id="PS51257">
    <property type="entry name" value="PROKAR_LIPOPROTEIN"/>
    <property type="match status" value="1"/>
</dbReference>
<dbReference type="Gene3D" id="2.60.40.2060">
    <property type="match status" value="1"/>
</dbReference>
<organism evidence="2">
    <name type="scientific">Roseihalotalea indica</name>
    <dbReference type="NCBI Taxonomy" id="2867963"/>
    <lineage>
        <taxon>Bacteria</taxon>
        <taxon>Pseudomonadati</taxon>
        <taxon>Bacteroidota</taxon>
        <taxon>Cytophagia</taxon>
        <taxon>Cytophagales</taxon>
        <taxon>Catalimonadaceae</taxon>
        <taxon>Roseihalotalea</taxon>
    </lineage>
</organism>
<name>A0AA49GKT7_9BACT</name>
<evidence type="ECO:0000256" key="1">
    <source>
        <dbReference type="SAM" id="SignalP"/>
    </source>
</evidence>
<proteinExistence type="predicted"/>
<dbReference type="EMBL" id="CP120682">
    <property type="protein sequence ID" value="WKN35601.1"/>
    <property type="molecule type" value="Genomic_DNA"/>
</dbReference>
<evidence type="ECO:0000313" key="2">
    <source>
        <dbReference type="EMBL" id="WKN35601.1"/>
    </source>
</evidence>
<dbReference type="AlphaFoldDB" id="A0AA49GKT7"/>
<sequence>MKNIRTIALLFLLLAAITSCEDDNYAIPAETFKGSIVDAETGEPFQTAIGTTGTRITMMEYSWSENPTPYYLYCMMDGHFNNTKVFEGQYGIKPEGAFVPLEEETIKIEGTVEKNYAVDPFLRIEWVGDPVMNADGTVTIQVKIDRGTSNPDYQQALAEVWLYVSETQYAGDFSYSPNFSTHLTGATLPALGETVSITTGWPGGIGTGTQRSFPDYTRKYFLRVGARIDKQVNSTNVYNYTSVKEITTQ</sequence>
<feature type="chain" id="PRO_5041463540" evidence="1">
    <location>
        <begin position="22"/>
        <end position="249"/>
    </location>
</feature>
<accession>A0AA49GKT7</accession>
<keyword evidence="1" id="KW-0732">Signal</keyword>
<reference evidence="2" key="1">
    <citation type="journal article" date="2023" name="Comput. Struct. Biotechnol. J.">
        <title>Discovery of a novel marine Bacteroidetes with a rich repertoire of carbohydrate-active enzymes.</title>
        <authorList>
            <person name="Chen B."/>
            <person name="Liu G."/>
            <person name="Chen Q."/>
            <person name="Wang H."/>
            <person name="Liu L."/>
            <person name="Tang K."/>
        </authorList>
    </citation>
    <scope>NUCLEOTIDE SEQUENCE</scope>
    <source>
        <strain evidence="2">TK19036</strain>
    </source>
</reference>
<protein>
    <submittedName>
        <fullName evidence="2">DUF3823 domain-containing protein</fullName>
    </submittedName>
</protein>
<feature type="signal peptide" evidence="1">
    <location>
        <begin position="1"/>
        <end position="21"/>
    </location>
</feature>
<dbReference type="Gene3D" id="2.60.40.1120">
    <property type="entry name" value="Carboxypeptidase-like, regulatory domain"/>
    <property type="match status" value="1"/>
</dbReference>
<reference evidence="2" key="2">
    <citation type="journal article" date="2024" name="Antonie Van Leeuwenhoek">
        <title>Roseihalotalea indica gen. nov., sp. nov., a halophilic Bacteroidetes from mesopelagic Southwest Indian Ocean with higher carbohydrate metabolic potential.</title>
        <authorList>
            <person name="Chen B."/>
            <person name="Zhang M."/>
            <person name="Lin D."/>
            <person name="Ye J."/>
            <person name="Tang K."/>
        </authorList>
    </citation>
    <scope>NUCLEOTIDE SEQUENCE</scope>
    <source>
        <strain evidence="2">TK19036</strain>
    </source>
</reference>